<sequence length="406" mass="43570">MSSLILRSLLSGSAAIMLVGCATAEHHEATAPDAMTVTGTSGTQLTATPLETFDSAWAMTFLPDGRALVSEKDGDLWLLDTAGKKLGEIANVPSVTAMGQGGLGDIIVHPDFAENGTVFISYVERDETDESLSGAAVERATLTLTATGGTLEGRDVIWRQTPKVKGNGHYGHRLAIAPDGHLFIASGERQKFTPAQNMVMNLGKVVRVNQDGSVPEDNPFFGNGAVADQVWTLGHRNPLGIAFDGQERLWVVEMGPKGGDELNLIVRSENYGYPEVSEGDHYSGKPIPTHESNPIFEDPAIAWVPAISPAGLVFYDGEMFADWQGNAFIGGLSSQALIRVSFETEPTDNLGQPPKDGQTEPVAREAERYEWGKRIREVEQGPDGALYVLEDKEGGRLIKLTPAAAQ</sequence>
<evidence type="ECO:0000313" key="3">
    <source>
        <dbReference type="EMBL" id="CUS57563.1"/>
    </source>
</evidence>
<dbReference type="SUPFAM" id="SSF50952">
    <property type="entry name" value="Soluble quinoprotein glucose dehydrogenase"/>
    <property type="match status" value="1"/>
</dbReference>
<dbReference type="Pfam" id="PF07995">
    <property type="entry name" value="GSDH"/>
    <property type="match status" value="1"/>
</dbReference>
<feature type="domain" description="Glucose/Sorbosone dehydrogenase" evidence="2">
    <location>
        <begin position="54"/>
        <end position="399"/>
    </location>
</feature>
<evidence type="ECO:0000256" key="1">
    <source>
        <dbReference type="SAM" id="MobiDB-lite"/>
    </source>
</evidence>
<dbReference type="AlphaFoldDB" id="A0A160U1M1"/>
<dbReference type="InterPro" id="IPR012938">
    <property type="entry name" value="Glc/Sorbosone_DH"/>
</dbReference>
<evidence type="ECO:0000259" key="2">
    <source>
        <dbReference type="Pfam" id="PF07995"/>
    </source>
</evidence>
<dbReference type="PANTHER" id="PTHR19328:SF75">
    <property type="entry name" value="ALDOSE SUGAR DEHYDROGENASE YLII"/>
    <property type="match status" value="1"/>
</dbReference>
<dbReference type="PROSITE" id="PS51257">
    <property type="entry name" value="PROKAR_LIPOPROTEIN"/>
    <property type="match status" value="1"/>
</dbReference>
<protein>
    <submittedName>
        <fullName evidence="3">PQQ-dependent oxidoreductase, gdhB family</fullName>
    </submittedName>
</protein>
<accession>A0A160U1M1</accession>
<dbReference type="InterPro" id="IPR011041">
    <property type="entry name" value="Quinoprot_gluc/sorb_DH_b-prop"/>
</dbReference>
<reference evidence="3" key="1">
    <citation type="submission" date="2015-10" db="EMBL/GenBank/DDBJ databases">
        <authorList>
            <person name="Gilbert D.G."/>
        </authorList>
    </citation>
    <scope>NUCLEOTIDE SEQUENCE</scope>
</reference>
<feature type="region of interest" description="Disordered" evidence="1">
    <location>
        <begin position="344"/>
        <end position="365"/>
    </location>
</feature>
<dbReference type="PANTHER" id="PTHR19328">
    <property type="entry name" value="HEDGEHOG-INTERACTING PROTEIN"/>
    <property type="match status" value="1"/>
</dbReference>
<organism evidence="3">
    <name type="scientific">hydrothermal vent metagenome</name>
    <dbReference type="NCBI Taxonomy" id="652676"/>
    <lineage>
        <taxon>unclassified sequences</taxon>
        <taxon>metagenomes</taxon>
        <taxon>ecological metagenomes</taxon>
    </lineage>
</organism>
<gene>
    <name evidence="3" type="ORF">MGWOODY_Hyp2259</name>
</gene>
<dbReference type="InterPro" id="IPR011042">
    <property type="entry name" value="6-blade_b-propeller_TolB-like"/>
</dbReference>
<proteinExistence type="predicted"/>
<dbReference type="Gene3D" id="2.120.10.30">
    <property type="entry name" value="TolB, C-terminal domain"/>
    <property type="match status" value="1"/>
</dbReference>
<dbReference type="EMBL" id="CZQD01000046">
    <property type="protein sequence ID" value="CUS57563.1"/>
    <property type="molecule type" value="Genomic_DNA"/>
</dbReference>
<name>A0A160U1M1_9ZZZZ</name>